<keyword evidence="4" id="KW-1185">Reference proteome</keyword>
<dbReference type="InterPro" id="IPR011041">
    <property type="entry name" value="Quinoprot_gluc/sorb_DH_b-prop"/>
</dbReference>
<dbReference type="InterPro" id="IPR011042">
    <property type="entry name" value="6-blade_b-propeller_TolB-like"/>
</dbReference>
<dbReference type="OrthoDB" id="507128at2759"/>
<sequence length="446" mass="48874">MNLIRLLPWVFGNAILVFATDGEITAPATLLCPGAPSPRFPLFAAEGWQATTVLGNLSTPRGILLDTRGNLVILERGIGVTAYEVDKKGCVVQGSGKVVVEDRRLNHAVELSPDGKTIFASNIDTAWSWDYDPATRTVTNQKTLITGMSTVGHWTRTLFFSRKNPHLLLVSVGSDSNIDVPSFDPASGRSQIRVFDLKTIGEGGVDYNTNGQVLGYGLRNDVGIAEDKAGIVHSIENSMDNAFRAVDGIRTDVHNDNPAEKVYRLGDPANPTQFFGGYPYCYTVWEPRDFVDTDFSVGDWFVQEPNATTGITDSWCNEKASKPTVILPPYTAPLDMKFGVKNDTSLYVPLHGSWNRDIPQGYKVVIVPGQHSTEGEWSPTVGLAETKEIAQDLLWNTDAGACRQGCFRPVALAWHPSGRNLYVTSDTTGEVFLLKRSLKFKPGKAY</sequence>
<evidence type="ECO:0000259" key="2">
    <source>
        <dbReference type="Pfam" id="PF22807"/>
    </source>
</evidence>
<proteinExistence type="predicted"/>
<evidence type="ECO:0000256" key="1">
    <source>
        <dbReference type="SAM" id="SignalP"/>
    </source>
</evidence>
<feature type="chain" id="PRO_5035856780" description="Pyrroloquinoline quinone-dependent pyranose dehydrogenase beta-propeller domain-containing protein" evidence="1">
    <location>
        <begin position="20"/>
        <end position="446"/>
    </location>
</feature>
<evidence type="ECO:0000313" key="3">
    <source>
        <dbReference type="EMBL" id="CAA7270797.1"/>
    </source>
</evidence>
<keyword evidence="1" id="KW-0732">Signal</keyword>
<organism evidence="3 4">
    <name type="scientific">Cyclocybe aegerita</name>
    <name type="common">Black poplar mushroom</name>
    <name type="synonym">Agrocybe aegerita</name>
    <dbReference type="NCBI Taxonomy" id="1973307"/>
    <lineage>
        <taxon>Eukaryota</taxon>
        <taxon>Fungi</taxon>
        <taxon>Dikarya</taxon>
        <taxon>Basidiomycota</taxon>
        <taxon>Agaricomycotina</taxon>
        <taxon>Agaricomycetes</taxon>
        <taxon>Agaricomycetidae</taxon>
        <taxon>Agaricales</taxon>
        <taxon>Agaricineae</taxon>
        <taxon>Bolbitiaceae</taxon>
        <taxon>Cyclocybe</taxon>
    </lineage>
</organism>
<protein>
    <recommendedName>
        <fullName evidence="2">Pyrroloquinoline quinone-dependent pyranose dehydrogenase beta-propeller domain-containing protein</fullName>
    </recommendedName>
</protein>
<evidence type="ECO:0000313" key="4">
    <source>
        <dbReference type="Proteomes" id="UP000467700"/>
    </source>
</evidence>
<dbReference type="Pfam" id="PF22807">
    <property type="entry name" value="TrAA12"/>
    <property type="match status" value="1"/>
</dbReference>
<accession>A0A8S0WTD1</accession>
<name>A0A8S0WTD1_CYCAE</name>
<dbReference type="InterPro" id="IPR054539">
    <property type="entry name" value="Beta-prop_PDH"/>
</dbReference>
<dbReference type="SUPFAM" id="SSF50952">
    <property type="entry name" value="Soluble quinoprotein glucose dehydrogenase"/>
    <property type="match status" value="1"/>
</dbReference>
<feature type="domain" description="Pyrroloquinoline quinone-dependent pyranose dehydrogenase beta-propeller" evidence="2">
    <location>
        <begin position="44"/>
        <end position="436"/>
    </location>
</feature>
<dbReference type="EMBL" id="CACVBS010000097">
    <property type="protein sequence ID" value="CAA7270797.1"/>
    <property type="molecule type" value="Genomic_DNA"/>
</dbReference>
<feature type="signal peptide" evidence="1">
    <location>
        <begin position="1"/>
        <end position="19"/>
    </location>
</feature>
<dbReference type="Gene3D" id="2.120.10.30">
    <property type="entry name" value="TolB, C-terminal domain"/>
    <property type="match status" value="1"/>
</dbReference>
<dbReference type="Proteomes" id="UP000467700">
    <property type="component" value="Unassembled WGS sequence"/>
</dbReference>
<comment type="caution">
    <text evidence="3">The sequence shown here is derived from an EMBL/GenBank/DDBJ whole genome shotgun (WGS) entry which is preliminary data.</text>
</comment>
<dbReference type="AlphaFoldDB" id="A0A8S0WTD1"/>
<gene>
    <name evidence="3" type="ORF">AAE3_LOCUS13057</name>
</gene>
<reference evidence="3 4" key="1">
    <citation type="submission" date="2020-01" db="EMBL/GenBank/DDBJ databases">
        <authorList>
            <person name="Gupta K D."/>
        </authorList>
    </citation>
    <scope>NUCLEOTIDE SEQUENCE [LARGE SCALE GENOMIC DNA]</scope>
</reference>